<proteinExistence type="predicted"/>
<evidence type="ECO:0000313" key="3">
    <source>
        <dbReference type="Proteomes" id="UP000185490"/>
    </source>
</evidence>
<evidence type="ECO:0000259" key="1">
    <source>
        <dbReference type="Pfam" id="PF14343"/>
    </source>
</evidence>
<dbReference type="InterPro" id="IPR025748">
    <property type="entry name" value="PrcB_C_dom"/>
</dbReference>
<dbReference type="EMBL" id="CP007389">
    <property type="protein sequence ID" value="APT74186.1"/>
    <property type="molecule type" value="Genomic_DNA"/>
</dbReference>
<feature type="domain" description="PrcB C-terminal" evidence="1">
    <location>
        <begin position="164"/>
        <end position="215"/>
    </location>
</feature>
<protein>
    <recommendedName>
        <fullName evidence="1">PrcB C-terminal domain-containing protein</fullName>
    </recommendedName>
</protein>
<name>A0ABM6GEV9_9BACT</name>
<dbReference type="RefSeq" id="WP_012057450.1">
    <property type="nucleotide sequence ID" value="NZ_CP007389.1"/>
</dbReference>
<accession>A0ABM6GEV9</accession>
<gene>
    <name evidence="2" type="ORF">BW47_06585</name>
</gene>
<sequence length="250" mass="28704">MKKKIIFLFLFLVSVAFSSGVMIFKVDKVLPDDLFEVIGTKSNTIYYFKLFDDGVQKGYVIKGWYFTPNNFIGKTNVKIISSLSSFLVEIGNERKGNYSVIPTFMLICPSDSKVVLDKYEIDQKMLKAEIGDIVMPRFNEMGIYTGIFEKKFIQKDIFSQDDEIYVVISMGLRKTGGYSLELESYEIKENEIIINLNLKSPGKGDMVTQAFTIPSYNLKLGKLKRGKYTIKVFVRKGENIERFLKNIEVK</sequence>
<keyword evidence="3" id="KW-1185">Reference proteome</keyword>
<evidence type="ECO:0000313" key="2">
    <source>
        <dbReference type="EMBL" id="APT74186.1"/>
    </source>
</evidence>
<dbReference type="Pfam" id="PF14343">
    <property type="entry name" value="PrcB_C"/>
    <property type="match status" value="1"/>
</dbReference>
<organism evidence="2 3">
    <name type="scientific">Thermosipho melanesiensis</name>
    <dbReference type="NCBI Taxonomy" id="46541"/>
    <lineage>
        <taxon>Bacteria</taxon>
        <taxon>Thermotogati</taxon>
        <taxon>Thermotogota</taxon>
        <taxon>Thermotogae</taxon>
        <taxon>Thermotogales</taxon>
        <taxon>Fervidobacteriaceae</taxon>
        <taxon>Thermosipho</taxon>
    </lineage>
</organism>
<dbReference type="Proteomes" id="UP000185490">
    <property type="component" value="Chromosome"/>
</dbReference>
<reference evidence="2 3" key="1">
    <citation type="submission" date="2014-02" db="EMBL/GenBank/DDBJ databases">
        <title>Diversity of Thermotogales isolates from hydrothermal vents.</title>
        <authorList>
            <person name="Haverkamp T.H.A."/>
            <person name="Lossouarn J."/>
            <person name="Geslin C."/>
            <person name="Nesbo C.L."/>
        </authorList>
    </citation>
    <scope>NUCLEOTIDE SEQUENCE [LARGE SCALE GENOMIC DNA]</scope>
    <source>
        <strain evidence="2 3">431</strain>
    </source>
</reference>